<feature type="domain" description="Histidine kinase" evidence="15">
    <location>
        <begin position="321"/>
        <end position="516"/>
    </location>
</feature>
<dbReference type="Gene3D" id="3.30.450.20">
    <property type="entry name" value="PAS domain"/>
    <property type="match status" value="2"/>
</dbReference>
<dbReference type="Pfam" id="PF02518">
    <property type="entry name" value="HATPase_c"/>
    <property type="match status" value="1"/>
</dbReference>
<dbReference type="Pfam" id="PF17203">
    <property type="entry name" value="sCache_3_2"/>
    <property type="match status" value="1"/>
</dbReference>
<evidence type="ECO:0000256" key="4">
    <source>
        <dbReference type="ARBA" id="ARBA00022475"/>
    </source>
</evidence>
<evidence type="ECO:0000256" key="9">
    <source>
        <dbReference type="ARBA" id="ARBA00022777"/>
    </source>
</evidence>
<sequence length="521" mass="58357">MGLVIGIIISLVILLLSVFAYYDIKQVYTNKNNLSLQTAKTISFVPAVKEALVKEQTSKLRALTKQLDIQNNADFIVIQDRGGVILTHPNPNEIGNKQAFDDGYKAVVFGGYYNVDSNEFLGPSITGKAPVLSNTGNVLGVVSVGYLKEKVNQSILNRMKNILYISLILLLVGFIASYLLARHIRKETMGLEPREIAELYRDRSSILSSINEGVIATTENGEITLINDSAKVLLQLSDMDLYTPINRILPKLNLDSLFENKEHITNKEMQLHNRNIIVNVAPVWNHHTFLGVVATFRDKTDITEMLYTLSEVKQYSDDLRAQTHEFSNKMYVISGLVQLGKYDDVLELIQDEMVTSDHTNKLIFEQINDFNVQAVLLGKIGKASEKKINFTIDDNSSLKPLPDHIKVSHVITILGNLIDNAFDEVMKQQERYVTFSAMDFGEDIIFEVSDNGSGIDTDNTEKIFKRGFTTKSKTTTNNYGIGLFNVKEAIYSLNGSVEIDSNETGTTMTVYIPKTRGRSND</sequence>
<organism evidence="16 17">
    <name type="scientific">Lentibacillus kapialis</name>
    <dbReference type="NCBI Taxonomy" id="340214"/>
    <lineage>
        <taxon>Bacteria</taxon>
        <taxon>Bacillati</taxon>
        <taxon>Bacillota</taxon>
        <taxon>Bacilli</taxon>
        <taxon>Bacillales</taxon>
        <taxon>Bacillaceae</taxon>
        <taxon>Lentibacillus</taxon>
    </lineage>
</organism>
<dbReference type="AlphaFoldDB" id="A0A917PYF7"/>
<dbReference type="InterPro" id="IPR003594">
    <property type="entry name" value="HATPase_dom"/>
</dbReference>
<dbReference type="InterPro" id="IPR033463">
    <property type="entry name" value="sCache_3"/>
</dbReference>
<proteinExistence type="predicted"/>
<dbReference type="InterPro" id="IPR004358">
    <property type="entry name" value="Sig_transdc_His_kin-like_C"/>
</dbReference>
<dbReference type="Gene3D" id="1.10.287.130">
    <property type="match status" value="1"/>
</dbReference>
<dbReference type="InterPro" id="IPR039506">
    <property type="entry name" value="SPOB_a"/>
</dbReference>
<dbReference type="Proteomes" id="UP000658382">
    <property type="component" value="Unassembled WGS sequence"/>
</dbReference>
<keyword evidence="4" id="KW-1003">Cell membrane</keyword>
<keyword evidence="13 14" id="KW-0472">Membrane</keyword>
<keyword evidence="8" id="KW-0547">Nucleotide-binding</keyword>
<dbReference type="SUPFAM" id="SSF55785">
    <property type="entry name" value="PYP-like sensor domain (PAS domain)"/>
    <property type="match status" value="1"/>
</dbReference>
<dbReference type="GO" id="GO:0005524">
    <property type="term" value="F:ATP binding"/>
    <property type="evidence" value="ECO:0007669"/>
    <property type="project" value="UniProtKB-KW"/>
</dbReference>
<dbReference type="Gene3D" id="3.30.565.10">
    <property type="entry name" value="Histidine kinase-like ATPase, C-terminal domain"/>
    <property type="match status" value="1"/>
</dbReference>
<evidence type="ECO:0000256" key="11">
    <source>
        <dbReference type="ARBA" id="ARBA00022989"/>
    </source>
</evidence>
<dbReference type="EC" id="2.7.13.3" evidence="3"/>
<feature type="transmembrane region" description="Helical" evidence="14">
    <location>
        <begin position="162"/>
        <end position="181"/>
    </location>
</feature>
<name>A0A917PYF7_9BACI</name>
<keyword evidence="10" id="KW-0067">ATP-binding</keyword>
<comment type="catalytic activity">
    <reaction evidence="1">
        <text>ATP + protein L-histidine = ADP + protein N-phospho-L-histidine.</text>
        <dbReference type="EC" id="2.7.13.3"/>
    </reaction>
</comment>
<dbReference type="PANTHER" id="PTHR43547:SF3">
    <property type="entry name" value="SENSOR PROTEIN CITS"/>
    <property type="match status" value="1"/>
</dbReference>
<evidence type="ECO:0000256" key="14">
    <source>
        <dbReference type="SAM" id="Phobius"/>
    </source>
</evidence>
<evidence type="ECO:0000256" key="7">
    <source>
        <dbReference type="ARBA" id="ARBA00022692"/>
    </source>
</evidence>
<accession>A0A917PYF7</accession>
<evidence type="ECO:0000256" key="12">
    <source>
        <dbReference type="ARBA" id="ARBA00023012"/>
    </source>
</evidence>
<dbReference type="InterPro" id="IPR035965">
    <property type="entry name" value="PAS-like_dom_sf"/>
</dbReference>
<dbReference type="SUPFAM" id="SSF55874">
    <property type="entry name" value="ATPase domain of HSP90 chaperone/DNA topoisomerase II/histidine kinase"/>
    <property type="match status" value="1"/>
</dbReference>
<keyword evidence="9 16" id="KW-0418">Kinase</keyword>
<keyword evidence="7 14" id="KW-0812">Transmembrane</keyword>
<reference evidence="16" key="2">
    <citation type="submission" date="2020-09" db="EMBL/GenBank/DDBJ databases">
        <authorList>
            <person name="Sun Q."/>
            <person name="Ohkuma M."/>
        </authorList>
    </citation>
    <scope>NUCLEOTIDE SEQUENCE</scope>
    <source>
        <strain evidence="16">JCM 12580</strain>
    </source>
</reference>
<dbReference type="EMBL" id="BMNQ01000032">
    <property type="protein sequence ID" value="GGJ99308.1"/>
    <property type="molecule type" value="Genomic_DNA"/>
</dbReference>
<dbReference type="InterPro" id="IPR036890">
    <property type="entry name" value="HATPase_C_sf"/>
</dbReference>
<evidence type="ECO:0000259" key="15">
    <source>
        <dbReference type="PROSITE" id="PS50109"/>
    </source>
</evidence>
<keyword evidence="11 14" id="KW-1133">Transmembrane helix</keyword>
<evidence type="ECO:0000256" key="10">
    <source>
        <dbReference type="ARBA" id="ARBA00022840"/>
    </source>
</evidence>
<reference evidence="16" key="1">
    <citation type="journal article" date="2014" name="Int. J. Syst. Evol. Microbiol.">
        <title>Complete genome sequence of Corynebacterium casei LMG S-19264T (=DSM 44701T), isolated from a smear-ripened cheese.</title>
        <authorList>
            <consortium name="US DOE Joint Genome Institute (JGI-PGF)"/>
            <person name="Walter F."/>
            <person name="Albersmeier A."/>
            <person name="Kalinowski J."/>
            <person name="Ruckert C."/>
        </authorList>
    </citation>
    <scope>NUCLEOTIDE SEQUENCE</scope>
    <source>
        <strain evidence="16">JCM 12580</strain>
    </source>
</reference>
<comment type="caution">
    <text evidence="16">The sequence shown here is derived from an EMBL/GenBank/DDBJ whole genome shotgun (WGS) entry which is preliminary data.</text>
</comment>
<evidence type="ECO:0000256" key="5">
    <source>
        <dbReference type="ARBA" id="ARBA00022553"/>
    </source>
</evidence>
<dbReference type="SUPFAM" id="SSF103190">
    <property type="entry name" value="Sensory domain-like"/>
    <property type="match status" value="1"/>
</dbReference>
<dbReference type="SMART" id="SM00387">
    <property type="entry name" value="HATPase_c"/>
    <property type="match status" value="1"/>
</dbReference>
<dbReference type="SUPFAM" id="SSF55890">
    <property type="entry name" value="Sporulation response regulatory protein Spo0B"/>
    <property type="match status" value="1"/>
</dbReference>
<dbReference type="GO" id="GO:0005886">
    <property type="term" value="C:plasma membrane"/>
    <property type="evidence" value="ECO:0007669"/>
    <property type="project" value="UniProtKB-SubCell"/>
</dbReference>
<evidence type="ECO:0000256" key="8">
    <source>
        <dbReference type="ARBA" id="ARBA00022741"/>
    </source>
</evidence>
<evidence type="ECO:0000256" key="13">
    <source>
        <dbReference type="ARBA" id="ARBA00023136"/>
    </source>
</evidence>
<evidence type="ECO:0000256" key="1">
    <source>
        <dbReference type="ARBA" id="ARBA00000085"/>
    </source>
</evidence>
<protein>
    <recommendedName>
        <fullName evidence="3">histidine kinase</fullName>
        <ecNumber evidence="3">2.7.13.3</ecNumber>
    </recommendedName>
</protein>
<dbReference type="InterPro" id="IPR016120">
    <property type="entry name" value="Sig_transdc_His_kin_SpoOB"/>
</dbReference>
<comment type="subcellular location">
    <subcellularLocation>
        <location evidence="2">Cell membrane</location>
        <topology evidence="2">Multi-pass membrane protein</topology>
    </subcellularLocation>
</comment>
<evidence type="ECO:0000256" key="6">
    <source>
        <dbReference type="ARBA" id="ARBA00022679"/>
    </source>
</evidence>
<dbReference type="PRINTS" id="PR00344">
    <property type="entry name" value="BCTRLSENSOR"/>
</dbReference>
<evidence type="ECO:0000256" key="2">
    <source>
        <dbReference type="ARBA" id="ARBA00004651"/>
    </source>
</evidence>
<dbReference type="InterPro" id="IPR029151">
    <property type="entry name" value="Sensor-like_sf"/>
</dbReference>
<keyword evidence="12" id="KW-0902">Two-component regulatory system</keyword>
<dbReference type="Pfam" id="PF14689">
    <property type="entry name" value="SPOB_a"/>
    <property type="match status" value="1"/>
</dbReference>
<dbReference type="PANTHER" id="PTHR43547">
    <property type="entry name" value="TWO-COMPONENT HISTIDINE KINASE"/>
    <property type="match status" value="1"/>
</dbReference>
<evidence type="ECO:0000313" key="17">
    <source>
        <dbReference type="Proteomes" id="UP000658382"/>
    </source>
</evidence>
<dbReference type="PROSITE" id="PS50109">
    <property type="entry name" value="HIS_KIN"/>
    <property type="match status" value="1"/>
</dbReference>
<keyword evidence="17" id="KW-1185">Reference proteome</keyword>
<evidence type="ECO:0000313" key="16">
    <source>
        <dbReference type="EMBL" id="GGJ99308.1"/>
    </source>
</evidence>
<gene>
    <name evidence="16" type="primary">citS</name>
    <name evidence="16" type="ORF">GCM10007063_21980</name>
</gene>
<keyword evidence="5" id="KW-0597">Phosphoprotein</keyword>
<dbReference type="InterPro" id="IPR005467">
    <property type="entry name" value="His_kinase_dom"/>
</dbReference>
<keyword evidence="6" id="KW-0808">Transferase</keyword>
<evidence type="ECO:0000256" key="3">
    <source>
        <dbReference type="ARBA" id="ARBA00012438"/>
    </source>
</evidence>
<dbReference type="GO" id="GO:0000155">
    <property type="term" value="F:phosphorelay sensor kinase activity"/>
    <property type="evidence" value="ECO:0007669"/>
    <property type="project" value="InterPro"/>
</dbReference>